<keyword evidence="3" id="KW-1133">Transmembrane helix</keyword>
<name>A0A0L0TF47_ALLM3</name>
<feature type="transmembrane region" description="Helical" evidence="3">
    <location>
        <begin position="975"/>
        <end position="993"/>
    </location>
</feature>
<keyword evidence="6" id="KW-1185">Reference proteome</keyword>
<evidence type="ECO:0000256" key="3">
    <source>
        <dbReference type="SAM" id="Phobius"/>
    </source>
</evidence>
<dbReference type="OrthoDB" id="5573616at2759"/>
<evidence type="ECO:0000313" key="5">
    <source>
        <dbReference type="EMBL" id="KNE73377.1"/>
    </source>
</evidence>
<evidence type="ECO:0000256" key="1">
    <source>
        <dbReference type="ARBA" id="ARBA00022729"/>
    </source>
</evidence>
<feature type="transmembrane region" description="Helical" evidence="3">
    <location>
        <begin position="883"/>
        <end position="906"/>
    </location>
</feature>
<dbReference type="EMBL" id="GG745399">
    <property type="protein sequence ID" value="KNE73377.1"/>
    <property type="molecule type" value="Genomic_DNA"/>
</dbReference>
<feature type="compositionally biased region" description="Basic and acidic residues" evidence="2">
    <location>
        <begin position="1221"/>
        <end position="1232"/>
    </location>
</feature>
<feature type="transmembrane region" description="Helical" evidence="3">
    <location>
        <begin position="766"/>
        <end position="787"/>
    </location>
</feature>
<dbReference type="Pfam" id="PF13458">
    <property type="entry name" value="Peripla_BP_6"/>
    <property type="match status" value="1"/>
</dbReference>
<feature type="transmembrane region" description="Helical" evidence="3">
    <location>
        <begin position="935"/>
        <end position="954"/>
    </location>
</feature>
<feature type="region of interest" description="Disordered" evidence="2">
    <location>
        <begin position="1211"/>
        <end position="1233"/>
    </location>
</feature>
<dbReference type="InterPro" id="IPR028081">
    <property type="entry name" value="Leu-bd"/>
</dbReference>
<dbReference type="Proteomes" id="UP000054350">
    <property type="component" value="Unassembled WGS sequence"/>
</dbReference>
<feature type="transmembrane region" description="Helical" evidence="3">
    <location>
        <begin position="851"/>
        <end position="871"/>
    </location>
</feature>
<keyword evidence="3" id="KW-0472">Membrane</keyword>
<dbReference type="Gene3D" id="3.40.50.2300">
    <property type="match status" value="2"/>
</dbReference>
<dbReference type="SUPFAM" id="SSF53822">
    <property type="entry name" value="Periplasmic binding protein-like I"/>
    <property type="match status" value="1"/>
</dbReference>
<dbReference type="PANTHER" id="PTHR47235">
    <property type="entry name" value="BLR6548 PROTEIN"/>
    <property type="match status" value="1"/>
</dbReference>
<organism evidence="5 6">
    <name type="scientific">Allomyces macrogynus (strain ATCC 38327)</name>
    <name type="common">Allomyces javanicus var. macrogynus</name>
    <dbReference type="NCBI Taxonomy" id="578462"/>
    <lineage>
        <taxon>Eukaryota</taxon>
        <taxon>Fungi</taxon>
        <taxon>Fungi incertae sedis</taxon>
        <taxon>Blastocladiomycota</taxon>
        <taxon>Blastocladiomycetes</taxon>
        <taxon>Blastocladiales</taxon>
        <taxon>Blastocladiaceae</taxon>
        <taxon>Allomyces</taxon>
    </lineage>
</organism>
<keyword evidence="3" id="KW-0812">Transmembrane</keyword>
<reference evidence="6" key="2">
    <citation type="submission" date="2009-11" db="EMBL/GenBank/DDBJ databases">
        <title>The Genome Sequence of Allomyces macrogynus strain ATCC 38327.</title>
        <authorList>
            <consortium name="The Broad Institute Genome Sequencing Platform"/>
            <person name="Russ C."/>
            <person name="Cuomo C."/>
            <person name="Shea T."/>
            <person name="Young S.K."/>
            <person name="Zeng Q."/>
            <person name="Koehrsen M."/>
            <person name="Haas B."/>
            <person name="Borodovsky M."/>
            <person name="Guigo R."/>
            <person name="Alvarado L."/>
            <person name="Berlin A."/>
            <person name="Borenstein D."/>
            <person name="Chen Z."/>
            <person name="Engels R."/>
            <person name="Freedman E."/>
            <person name="Gellesch M."/>
            <person name="Goldberg J."/>
            <person name="Griggs A."/>
            <person name="Gujja S."/>
            <person name="Heiman D."/>
            <person name="Hepburn T."/>
            <person name="Howarth C."/>
            <person name="Jen D."/>
            <person name="Larson L."/>
            <person name="Lewis B."/>
            <person name="Mehta T."/>
            <person name="Park D."/>
            <person name="Pearson M."/>
            <person name="Roberts A."/>
            <person name="Saif S."/>
            <person name="Shenoy N."/>
            <person name="Sisk P."/>
            <person name="Stolte C."/>
            <person name="Sykes S."/>
            <person name="Walk T."/>
            <person name="White J."/>
            <person name="Yandava C."/>
            <person name="Burger G."/>
            <person name="Gray M.W."/>
            <person name="Holland P.W.H."/>
            <person name="King N."/>
            <person name="Lang F.B.F."/>
            <person name="Roger A.J."/>
            <person name="Ruiz-Trillo I."/>
            <person name="Lander E."/>
            <person name="Nusbaum C."/>
        </authorList>
    </citation>
    <scope>NUCLEOTIDE SEQUENCE [LARGE SCALE GENOMIC DNA]</scope>
    <source>
        <strain evidence="6">ATCC 38327</strain>
    </source>
</reference>
<dbReference type="InterPro" id="IPR028082">
    <property type="entry name" value="Peripla_BP_I"/>
</dbReference>
<feature type="transmembrane region" description="Helical" evidence="3">
    <location>
        <begin position="999"/>
        <end position="1018"/>
    </location>
</feature>
<feature type="transmembrane region" description="Helical" evidence="3">
    <location>
        <begin position="1030"/>
        <end position="1052"/>
    </location>
</feature>
<dbReference type="PANTHER" id="PTHR47235:SF1">
    <property type="entry name" value="BLR6548 PROTEIN"/>
    <property type="match status" value="1"/>
</dbReference>
<dbReference type="VEuPathDB" id="FungiDB:AMAG_20761"/>
<sequence>MNRFIHDGIRAAFREINVAGGVRGQNLTFISLDDGYNPTRSLQNTLTLLQNYSLVGILSPSGSNSMSAWLPVAKNYSMPVYFMNSGNSIFRTPFDRSIVHLQVGNNDEVMAHIYYALKVLLHRRIAIVYQDDLFGGGCFGNAIAALNHVGLAPWAVGKYPSNAQNVTAVVDALLPVGTKPPQSVVMCGLARQASLTISGFRARSSASTAFFLLSTATIQEMQAALGPTGNFANIYFTSSAPNPHDTSNPLMVRQALVAYNASLTLPLHGHVLGYTAGRLLHQALQRIDMSVPVTPAALNEIFMTTSMFNVDGLQIGPYLDSGPTACNQGLRTVWMAQLTATSWVGLPHGTFSWTGCLADASSLSLPILWGTLLSQQDMIELAFQQGVRAAFQSGVRGTDVQLVTVDAAADPAWMGEDHLTGLVGVTRAMISEPTLTVPKLVDALGGRPVVGVLSGDAAFYSNESHHALLPQRASFLTELYAVLQTVLDMSLARVGVLCYSDLAATRACDDAVTALTDMKMRPTFVASVRASDLAWPTMAQLLGSTPQFDDEAANLPAQAVVFVGRDADVLRYLLEVSARHGFTNVVWAVASYMDAPITDPRLIRSNVIPPRSAQFRGFYTALDAAGVVTNSSNAAVNAAAVQGFLTGSMIILTSNNLASPYSGTDFIRSIYFTTRITAHEVEIGPFTDASECNESHMCQTCRHGQSTVFVTASNLSTVSHRFPGCGPTPSAQSRSWPSTCSIRSQYGVELIRGIDRGIRANAVGTVVSLGVLLVAMVVVLASAHMALRNRSRKIMVDRSSVILVRPSMANYIALLSVVMDAVELSSLFLPWQIPWISTLYGGATGLYQSTGAQVASIIAALVWIAFAVIFLHRSLLHWFQRQAPLLLVLGAYLLPLIGNIGLLPVVSGLSAPFRISCTTNLCYVTGDCSGSAWTLVHWVKIVVAGFCLLVYLPLNIYSSSLWQKLQEDLDVFVRTWLNVGQNAVKVLLCLVAALLPRFIFPVLVLNLVATLLLIAMVARGNPTRIPWYPIMKLCSLAAALGTAVIALVTYVLNVTDPIIPTAALAIQWIATLSAGAIAFRRRFARIFLPTPRRRDKISMLAKLFRVGRRSQTSSTPQNMSESGEHFGSALPKAWKRTVTQWLVDLESRKLLTAADLTWLLLDLDLPAGSFVHGVAVAAQGDPDKFADLLLHQPMLHLVRSRMLARDSVLGRMGSSHRRASRSHEVSAAEKGDPAAVTSTAVLPSSVPMVLVSAAMAMHGGIREESEAPLPALDAGSVPWHEGAARDVVPRVGNRAMVKKSALVETSALVERNTLVETDARMDESTAVDN</sequence>
<evidence type="ECO:0000256" key="2">
    <source>
        <dbReference type="SAM" id="MobiDB-lite"/>
    </source>
</evidence>
<accession>A0A0L0TF47</accession>
<keyword evidence="1" id="KW-0732">Signal</keyword>
<evidence type="ECO:0000259" key="4">
    <source>
        <dbReference type="Pfam" id="PF13458"/>
    </source>
</evidence>
<protein>
    <recommendedName>
        <fullName evidence="4">Leucine-binding protein domain-containing protein</fullName>
    </recommendedName>
</protein>
<feature type="domain" description="Leucine-binding protein" evidence="4">
    <location>
        <begin position="7"/>
        <end position="337"/>
    </location>
</feature>
<feature type="transmembrane region" description="Helical" evidence="3">
    <location>
        <begin position="1058"/>
        <end position="1079"/>
    </location>
</feature>
<reference evidence="5 6" key="1">
    <citation type="submission" date="2009-11" db="EMBL/GenBank/DDBJ databases">
        <title>Annotation of Allomyces macrogynus ATCC 38327.</title>
        <authorList>
            <consortium name="The Broad Institute Genome Sequencing Platform"/>
            <person name="Russ C."/>
            <person name="Cuomo C."/>
            <person name="Burger G."/>
            <person name="Gray M.W."/>
            <person name="Holland P.W.H."/>
            <person name="King N."/>
            <person name="Lang F.B.F."/>
            <person name="Roger A.J."/>
            <person name="Ruiz-Trillo I."/>
            <person name="Young S.K."/>
            <person name="Zeng Q."/>
            <person name="Gargeya S."/>
            <person name="Fitzgerald M."/>
            <person name="Haas B."/>
            <person name="Abouelleil A."/>
            <person name="Alvarado L."/>
            <person name="Arachchi H.M."/>
            <person name="Berlin A."/>
            <person name="Chapman S.B."/>
            <person name="Gearin G."/>
            <person name="Goldberg J."/>
            <person name="Griggs A."/>
            <person name="Gujja S."/>
            <person name="Hansen M."/>
            <person name="Heiman D."/>
            <person name="Howarth C."/>
            <person name="Larimer J."/>
            <person name="Lui A."/>
            <person name="MacDonald P.J.P."/>
            <person name="McCowen C."/>
            <person name="Montmayeur A."/>
            <person name="Murphy C."/>
            <person name="Neiman D."/>
            <person name="Pearson M."/>
            <person name="Priest M."/>
            <person name="Roberts A."/>
            <person name="Saif S."/>
            <person name="Shea T."/>
            <person name="Sisk P."/>
            <person name="Stolte C."/>
            <person name="Sykes S."/>
            <person name="Wortman J."/>
            <person name="Nusbaum C."/>
            <person name="Birren B."/>
        </authorList>
    </citation>
    <scope>NUCLEOTIDE SEQUENCE [LARGE SCALE GENOMIC DNA]</scope>
    <source>
        <strain evidence="5 6">ATCC 38327</strain>
    </source>
</reference>
<proteinExistence type="predicted"/>
<feature type="transmembrane region" description="Helical" evidence="3">
    <location>
        <begin position="808"/>
        <end position="831"/>
    </location>
</feature>
<gene>
    <name evidence="5" type="ORF">AMAG_20761</name>
</gene>
<evidence type="ECO:0000313" key="6">
    <source>
        <dbReference type="Proteomes" id="UP000054350"/>
    </source>
</evidence>